<proteinExistence type="predicted"/>
<dbReference type="EMBL" id="JACASE010000002">
    <property type="protein sequence ID" value="KAF6496093.1"/>
    <property type="molecule type" value="Genomic_DNA"/>
</dbReference>
<organism evidence="1 2">
    <name type="scientific">Rousettus aegyptiacus</name>
    <name type="common">Egyptian fruit bat</name>
    <name type="synonym">Pteropus aegyptiacus</name>
    <dbReference type="NCBI Taxonomy" id="9407"/>
    <lineage>
        <taxon>Eukaryota</taxon>
        <taxon>Metazoa</taxon>
        <taxon>Chordata</taxon>
        <taxon>Craniata</taxon>
        <taxon>Vertebrata</taxon>
        <taxon>Euteleostomi</taxon>
        <taxon>Mammalia</taxon>
        <taxon>Eutheria</taxon>
        <taxon>Laurasiatheria</taxon>
        <taxon>Chiroptera</taxon>
        <taxon>Yinpterochiroptera</taxon>
        <taxon>Pteropodoidea</taxon>
        <taxon>Pteropodidae</taxon>
        <taxon>Rousettinae</taxon>
        <taxon>Rousettus</taxon>
    </lineage>
</organism>
<comment type="caution">
    <text evidence="1">The sequence shown here is derived from an EMBL/GenBank/DDBJ whole genome shotgun (WGS) entry which is preliminary data.</text>
</comment>
<name>A0A7J8JGS6_ROUAE</name>
<gene>
    <name evidence="1" type="ORF">HJG63_010324</name>
</gene>
<evidence type="ECO:0000313" key="2">
    <source>
        <dbReference type="Proteomes" id="UP000593571"/>
    </source>
</evidence>
<protein>
    <submittedName>
        <fullName evidence="1">Uncharacterized protein</fullName>
    </submittedName>
</protein>
<accession>A0A7J8JGS6</accession>
<reference evidence="1 2" key="1">
    <citation type="journal article" date="2020" name="Nature">
        <title>Six reference-quality genomes reveal evolution of bat adaptations.</title>
        <authorList>
            <person name="Jebb D."/>
            <person name="Huang Z."/>
            <person name="Pippel M."/>
            <person name="Hughes G.M."/>
            <person name="Lavrichenko K."/>
            <person name="Devanna P."/>
            <person name="Winkler S."/>
            <person name="Jermiin L.S."/>
            <person name="Skirmuntt E.C."/>
            <person name="Katzourakis A."/>
            <person name="Burkitt-Gray L."/>
            <person name="Ray D.A."/>
            <person name="Sullivan K.A.M."/>
            <person name="Roscito J.G."/>
            <person name="Kirilenko B.M."/>
            <person name="Davalos L.M."/>
            <person name="Corthals A.P."/>
            <person name="Power M.L."/>
            <person name="Jones G."/>
            <person name="Ransome R.D."/>
            <person name="Dechmann D.K.N."/>
            <person name="Locatelli A.G."/>
            <person name="Puechmaille S.J."/>
            <person name="Fedrigo O."/>
            <person name="Jarvis E.D."/>
            <person name="Hiller M."/>
            <person name="Vernes S.C."/>
            <person name="Myers E.W."/>
            <person name="Teeling E.C."/>
        </authorList>
    </citation>
    <scope>NUCLEOTIDE SEQUENCE [LARGE SCALE GENOMIC DNA]</scope>
    <source>
        <strain evidence="1">MRouAeg1</strain>
        <tissue evidence="1">Muscle</tissue>
    </source>
</reference>
<evidence type="ECO:0000313" key="1">
    <source>
        <dbReference type="EMBL" id="KAF6496093.1"/>
    </source>
</evidence>
<dbReference type="AlphaFoldDB" id="A0A7J8JGS6"/>
<keyword evidence="2" id="KW-1185">Reference proteome</keyword>
<dbReference type="Proteomes" id="UP000593571">
    <property type="component" value="Unassembled WGS sequence"/>
</dbReference>
<sequence>MPSPMEMSTLEGRKQTKRECQRFGGWGWDQQCESGRVPPTLVPKQGFVIVNDSSAGQRFPEHPFGNYARDPQLRGNRKTRACGGLVDEAASFLVTGRGHPPSLAMCYQFYEAGVRLLVWELSEL</sequence>